<comment type="similarity">
    <text evidence="2">Belongs to the bacterial solute-binding protein 8 family.</text>
</comment>
<dbReference type="InterPro" id="IPR051313">
    <property type="entry name" value="Bact_iron-sidero_bind"/>
</dbReference>
<feature type="chain" id="PRO_5038587806" evidence="5">
    <location>
        <begin position="30"/>
        <end position="318"/>
    </location>
</feature>
<evidence type="ECO:0000313" key="7">
    <source>
        <dbReference type="EMBL" id="SFP65810.1"/>
    </source>
</evidence>
<accession>A0A1I5S509</accession>
<dbReference type="EMBL" id="FOWQ01000007">
    <property type="protein sequence ID" value="SFP65810.1"/>
    <property type="molecule type" value="Genomic_DNA"/>
</dbReference>
<dbReference type="PANTHER" id="PTHR30532:SF28">
    <property type="entry name" value="PETROBACTIN-BINDING PROTEIN YCLQ"/>
    <property type="match status" value="1"/>
</dbReference>
<evidence type="ECO:0000256" key="2">
    <source>
        <dbReference type="ARBA" id="ARBA00008814"/>
    </source>
</evidence>
<dbReference type="GO" id="GO:1901678">
    <property type="term" value="P:iron coordination entity transport"/>
    <property type="evidence" value="ECO:0007669"/>
    <property type="project" value="UniProtKB-ARBA"/>
</dbReference>
<evidence type="ECO:0000256" key="1">
    <source>
        <dbReference type="ARBA" id="ARBA00004196"/>
    </source>
</evidence>
<evidence type="ECO:0000256" key="3">
    <source>
        <dbReference type="ARBA" id="ARBA00022448"/>
    </source>
</evidence>
<sequence length="318" mass="32977">MRTVPRPLAALTLPVAAVLALGACSAADADVETGAATGSSGEVTVSHAQGETTVPVDPQTVVVFDVGVLSTLDSLGVEVAGVPEASYPESLSRYAGDGFTKVGSLFEPDYEAVNALEPDLIVVGGRSAAVYPELAEIAPTIDLTVDNADFLASFEERVTALAEVFGEEDAVASRLAALDERVAEVRAAAADAGDALFVMTNAGELSAYGPDTRFGLVHRELGLTPTDEGLTAADHGDAVSFEYIAEQDPDVLLVLDRDAAIGESGTAAQQVLDNELVRGTTAWQDDAVHYLDSAVWYIAPNGLPSVEQMVEEVAAAVE</sequence>
<dbReference type="Proteomes" id="UP000198857">
    <property type="component" value="Unassembled WGS sequence"/>
</dbReference>
<dbReference type="STRING" id="1523247.SAMN05660464_3800"/>
<gene>
    <name evidence="7" type="ORF">SAMN05660464_3800</name>
</gene>
<protein>
    <submittedName>
        <fullName evidence="7">Iron complex transport system substrate-binding protein</fullName>
    </submittedName>
</protein>
<proteinExistence type="inferred from homology"/>
<dbReference type="Gene3D" id="3.40.50.1980">
    <property type="entry name" value="Nitrogenase molybdenum iron protein domain"/>
    <property type="match status" value="2"/>
</dbReference>
<dbReference type="PROSITE" id="PS50983">
    <property type="entry name" value="FE_B12_PBP"/>
    <property type="match status" value="1"/>
</dbReference>
<feature type="signal peptide" evidence="5">
    <location>
        <begin position="1"/>
        <end position="29"/>
    </location>
</feature>
<keyword evidence="8" id="KW-1185">Reference proteome</keyword>
<name>A0A1I5S509_9ACTN</name>
<dbReference type="RefSeq" id="WP_091112860.1">
    <property type="nucleotide sequence ID" value="NZ_FOWQ01000007.1"/>
</dbReference>
<reference evidence="8" key="1">
    <citation type="submission" date="2016-10" db="EMBL/GenBank/DDBJ databases">
        <authorList>
            <person name="Varghese N."/>
            <person name="Submissions S."/>
        </authorList>
    </citation>
    <scope>NUCLEOTIDE SEQUENCE [LARGE SCALE GENOMIC DNA]</scope>
    <source>
        <strain evidence="8">DSM 44208</strain>
    </source>
</reference>
<feature type="domain" description="Fe/B12 periplasmic-binding" evidence="6">
    <location>
        <begin position="60"/>
        <end position="318"/>
    </location>
</feature>
<dbReference type="GO" id="GO:0030288">
    <property type="term" value="C:outer membrane-bounded periplasmic space"/>
    <property type="evidence" value="ECO:0007669"/>
    <property type="project" value="TreeGrafter"/>
</dbReference>
<evidence type="ECO:0000256" key="5">
    <source>
        <dbReference type="SAM" id="SignalP"/>
    </source>
</evidence>
<dbReference type="PANTHER" id="PTHR30532">
    <property type="entry name" value="IRON III DICITRATE-BINDING PERIPLASMIC PROTEIN"/>
    <property type="match status" value="1"/>
</dbReference>
<organism evidence="7 8">
    <name type="scientific">Geodermatophilus dictyosporus</name>
    <dbReference type="NCBI Taxonomy" id="1523247"/>
    <lineage>
        <taxon>Bacteria</taxon>
        <taxon>Bacillati</taxon>
        <taxon>Actinomycetota</taxon>
        <taxon>Actinomycetes</taxon>
        <taxon>Geodermatophilales</taxon>
        <taxon>Geodermatophilaceae</taxon>
        <taxon>Geodermatophilus</taxon>
    </lineage>
</organism>
<dbReference type="OrthoDB" id="63946at2"/>
<dbReference type="AlphaFoldDB" id="A0A1I5S509"/>
<dbReference type="InterPro" id="IPR002491">
    <property type="entry name" value="ABC_transptr_periplasmic_BD"/>
</dbReference>
<evidence type="ECO:0000259" key="6">
    <source>
        <dbReference type="PROSITE" id="PS50983"/>
    </source>
</evidence>
<keyword evidence="3" id="KW-0813">Transport</keyword>
<keyword evidence="4 5" id="KW-0732">Signal</keyword>
<evidence type="ECO:0000313" key="8">
    <source>
        <dbReference type="Proteomes" id="UP000198857"/>
    </source>
</evidence>
<dbReference type="InterPro" id="IPR033870">
    <property type="entry name" value="FatB"/>
</dbReference>
<dbReference type="PROSITE" id="PS51257">
    <property type="entry name" value="PROKAR_LIPOPROTEIN"/>
    <property type="match status" value="1"/>
</dbReference>
<dbReference type="Pfam" id="PF01497">
    <property type="entry name" value="Peripla_BP_2"/>
    <property type="match status" value="1"/>
</dbReference>
<dbReference type="SUPFAM" id="SSF53807">
    <property type="entry name" value="Helical backbone' metal receptor"/>
    <property type="match status" value="1"/>
</dbReference>
<evidence type="ECO:0000256" key="4">
    <source>
        <dbReference type="ARBA" id="ARBA00022729"/>
    </source>
</evidence>
<comment type="subcellular location">
    <subcellularLocation>
        <location evidence="1">Cell envelope</location>
    </subcellularLocation>
</comment>
<dbReference type="CDD" id="cd01140">
    <property type="entry name" value="FatB"/>
    <property type="match status" value="1"/>
</dbReference>